<dbReference type="AlphaFoldDB" id="A0A6H5IWJ5"/>
<dbReference type="Proteomes" id="UP000479190">
    <property type="component" value="Unassembled WGS sequence"/>
</dbReference>
<proteinExistence type="predicted"/>
<name>A0A6H5IWJ5_9HYME</name>
<keyword evidence="2" id="KW-1185">Reference proteome</keyword>
<evidence type="ECO:0000313" key="2">
    <source>
        <dbReference type="Proteomes" id="UP000479190"/>
    </source>
</evidence>
<feature type="non-terminal residue" evidence="1">
    <location>
        <position position="1"/>
    </location>
</feature>
<organism evidence="1 2">
    <name type="scientific">Trichogramma brassicae</name>
    <dbReference type="NCBI Taxonomy" id="86971"/>
    <lineage>
        <taxon>Eukaryota</taxon>
        <taxon>Metazoa</taxon>
        <taxon>Ecdysozoa</taxon>
        <taxon>Arthropoda</taxon>
        <taxon>Hexapoda</taxon>
        <taxon>Insecta</taxon>
        <taxon>Pterygota</taxon>
        <taxon>Neoptera</taxon>
        <taxon>Endopterygota</taxon>
        <taxon>Hymenoptera</taxon>
        <taxon>Apocrita</taxon>
        <taxon>Proctotrupomorpha</taxon>
        <taxon>Chalcidoidea</taxon>
        <taxon>Trichogrammatidae</taxon>
        <taxon>Trichogramma</taxon>
    </lineage>
</organism>
<evidence type="ECO:0000313" key="1">
    <source>
        <dbReference type="EMBL" id="CAB0041888.1"/>
    </source>
</evidence>
<protein>
    <submittedName>
        <fullName evidence="1">Uncharacterized protein</fullName>
    </submittedName>
</protein>
<reference evidence="1 2" key="1">
    <citation type="submission" date="2020-02" db="EMBL/GenBank/DDBJ databases">
        <authorList>
            <person name="Ferguson B K."/>
        </authorList>
    </citation>
    <scope>NUCLEOTIDE SEQUENCE [LARGE SCALE GENOMIC DNA]</scope>
</reference>
<accession>A0A6H5IWJ5</accession>
<gene>
    <name evidence="1" type="ORF">TBRA_LOCUS13532</name>
</gene>
<sequence>IDTGSNCPSCTFAGLGHYAGSEACEFIVARLPEELKKSGKIQDLSSYESFVSRDSLYTNESTGIAKTRGRRKYALYKIEQRISGCSIDDDDDDELRCSSSSSSDSYSFLDGRISLARARRVLTCGRKRDGSYASSSHPAPSLRLFTHSHLSSSDRLRRRHRRCAALHRTRYILARTDRRALVHTLGVAKPQREVRIFCAAAKLRHIILYKVHFEREHEAREEVSLLVYTRAYARVRGDQCERVYSVCGAVQRSGGGGGGGGRMTRDGSGIDTGSNCPSCTFAGLGHYAGSEACEFIVARLPEELKKSGKIQDLSSYESFVSRDSLYTNESTGIAKTRGRRKYALYKIEQRISGCSIDDDDDDELRCSSSSSSDSYSFLDGRISLARARRVLTCGRKRDGSYASSSHPAPSLRLFTHSHLSSSDRLRRRHRRCAALHRTRYILARTDRRALVHTLGVAKPQREVRIFCAAAKLRHIILYKVHFEREHEAREEVSLLVYTRAYARVRGDQCERVYSVCGAVQRSGGGGGGGGRMTRDGSGIDTGSNCPSCTFAGLGHYAGSEACEFIVARLPEELKKSGKIQDLSSYESFVSRDSLYTNESTGIAKTRGRRKYALYKIEQRISGCSIDDDDDDELRCSSSSSSDSYSFLDGRISLARARRVLTCGRKRDGSYASSSHPAPSLRLFTHSHLSSSDRLRRRHRRCAALHRTRYILARTDRRALVHTLGTFNIFSNGYVKENRIRPQVQAFFEDDENSTPAPGVKDYKSTIGSLCCPNAMSASSFASNFSPFFIIFRLFCHGGRSKNLPRLRRQRRSGGLSHSTYLAVRVYTTCFERMINDRTHLTSDRRQQQQQQQQRECTYRNRCTGPDEAEAKSLFAKKLEEQASVARATMHLILILIRNQRSGRVHGALLFFAFVQQVSGLHTLTALTRILVVCTRACDDPRSEFVTCNRARAARAVTWYCTRERPQWYLLQSSQLIHTFTRTQYKKYSQYKKHALSFGYGRDVIIHNDEIIAAFRTYRWTNLRIEFRNLQHCHCSKT</sequence>
<dbReference type="EMBL" id="CADCXV010001139">
    <property type="protein sequence ID" value="CAB0041888.1"/>
    <property type="molecule type" value="Genomic_DNA"/>
</dbReference>